<dbReference type="InterPro" id="IPR027417">
    <property type="entry name" value="P-loop_NTPase"/>
</dbReference>
<dbReference type="InterPro" id="IPR054472">
    <property type="entry name" value="WHD"/>
</dbReference>
<dbReference type="RefSeq" id="WP_381167208.1">
    <property type="nucleotide sequence ID" value="NZ_JBHSFK010000017.1"/>
</dbReference>
<dbReference type="InterPro" id="IPR050221">
    <property type="entry name" value="26S_Proteasome_ATPase"/>
</dbReference>
<dbReference type="PANTHER" id="PTHR23073">
    <property type="entry name" value="26S PROTEASOME REGULATORY SUBUNIT"/>
    <property type="match status" value="1"/>
</dbReference>
<evidence type="ECO:0000313" key="6">
    <source>
        <dbReference type="Proteomes" id="UP001595839"/>
    </source>
</evidence>
<sequence length="712" mass="75665">METRRSAAATAHLTLRYGAVHRALRAAAERRAERSARLAGVELSPYCVTDQQAALLLDLTDPAAVAPPSPSPAVPEPAAEEELRCRAAAEGITLPLDALVRAAGLDSFECDALLLCLAPALAPEHALLFGYLVDDLDQRRPTAELILTVLAPTPAERYARLPALGPYGRLRRFGLLVEEGAWDASGADLLRPLSVRPELPGFLLHGAGDPGLLAHDPGRVAPPCPPLLDGPTRERAGRLGTHLTSRPDGVVALWGLPEGGRYDAAWAVAEEAGLTLRQADTDLDCCPTPDAVRAGLGRSLGAAAALGTALWLSTDPFHAPEAQWAAAVVTDLLARSGVPVVLTGRTPWRPLPLLATGRYAEETTAEPGYRERRESWSAATAGAGIAPSVLDDLAARFRLPPGQLRSAVRFAGSGGLPLEAAVPRVLASAPGRSAEVRTPARSTEDLVLPGEQARQIAELAAAFRAWPRVSQEWGFGGRHGGPGLKALFTGEPGTGKTLAAEVVAGTLGVDLIRVDLARTVSKWVGETEKNLDEAFTHAEAAGALLLFDEADAVFGRRGTVQRGTDRYANMEVGYLLQRLERSPALVVLTTNLQGNLDEAFTRRFQFVVHFTRPGERERIRLWHAAFPDSAPLDPEVSLAGLGRLDLTGAGIMAVARGAALLAAERGSAVIGREQLSEAITRQFRQESRLPRSGEVELALGAPAFTVTNREWV</sequence>
<accession>A0ABV9ASP6</accession>
<dbReference type="InterPro" id="IPR003959">
    <property type="entry name" value="ATPase_AAA_core"/>
</dbReference>
<comment type="caution">
    <text evidence="5">The sequence shown here is derived from an EMBL/GenBank/DDBJ whole genome shotgun (WGS) entry which is preliminary data.</text>
</comment>
<dbReference type="Pfam" id="PF22977">
    <property type="entry name" value="WHD"/>
    <property type="match status" value="1"/>
</dbReference>
<evidence type="ECO:0000256" key="2">
    <source>
        <dbReference type="ARBA" id="ARBA00022741"/>
    </source>
</evidence>
<dbReference type="CDD" id="cd19481">
    <property type="entry name" value="RecA-like_protease"/>
    <property type="match status" value="1"/>
</dbReference>
<proteinExistence type="inferred from homology"/>
<feature type="domain" description="AAA+ ATPase" evidence="4">
    <location>
        <begin position="482"/>
        <end position="614"/>
    </location>
</feature>
<comment type="similarity">
    <text evidence="1">Belongs to the AAA ATPase family.</text>
</comment>
<protein>
    <submittedName>
        <fullName evidence="5">ATP-binding protein</fullName>
    </submittedName>
</protein>
<keyword evidence="3 5" id="KW-0067">ATP-binding</keyword>
<dbReference type="Gene3D" id="3.40.50.300">
    <property type="entry name" value="P-loop containing nucleotide triphosphate hydrolases"/>
    <property type="match status" value="1"/>
</dbReference>
<keyword evidence="2" id="KW-0547">Nucleotide-binding</keyword>
<dbReference type="InterPro" id="IPR003593">
    <property type="entry name" value="AAA+_ATPase"/>
</dbReference>
<dbReference type="Pfam" id="PF00004">
    <property type="entry name" value="AAA"/>
    <property type="match status" value="1"/>
</dbReference>
<name>A0ABV9ASP6_9ACTN</name>
<reference evidence="6" key="1">
    <citation type="journal article" date="2019" name="Int. J. Syst. Evol. Microbiol.">
        <title>The Global Catalogue of Microorganisms (GCM) 10K type strain sequencing project: providing services to taxonomists for standard genome sequencing and annotation.</title>
        <authorList>
            <consortium name="The Broad Institute Genomics Platform"/>
            <consortium name="The Broad Institute Genome Sequencing Center for Infectious Disease"/>
            <person name="Wu L."/>
            <person name="Ma J."/>
        </authorList>
    </citation>
    <scope>NUCLEOTIDE SEQUENCE [LARGE SCALE GENOMIC DNA]</scope>
    <source>
        <strain evidence="6">CGMCC 4.7177</strain>
    </source>
</reference>
<dbReference type="GO" id="GO:0005524">
    <property type="term" value="F:ATP binding"/>
    <property type="evidence" value="ECO:0007669"/>
    <property type="project" value="UniProtKB-KW"/>
</dbReference>
<dbReference type="SMART" id="SM00382">
    <property type="entry name" value="AAA"/>
    <property type="match status" value="1"/>
</dbReference>
<dbReference type="Proteomes" id="UP001595839">
    <property type="component" value="Unassembled WGS sequence"/>
</dbReference>
<organism evidence="5 6">
    <name type="scientific">Streptomyces vulcanius</name>
    <dbReference type="NCBI Taxonomy" id="1441876"/>
    <lineage>
        <taxon>Bacteria</taxon>
        <taxon>Bacillati</taxon>
        <taxon>Actinomycetota</taxon>
        <taxon>Actinomycetes</taxon>
        <taxon>Kitasatosporales</taxon>
        <taxon>Streptomycetaceae</taxon>
        <taxon>Streptomyces</taxon>
    </lineage>
</organism>
<gene>
    <name evidence="5" type="ORF">ACFPIH_25620</name>
</gene>
<evidence type="ECO:0000259" key="4">
    <source>
        <dbReference type="SMART" id="SM00382"/>
    </source>
</evidence>
<dbReference type="EMBL" id="JBHSFK010000017">
    <property type="protein sequence ID" value="MFC4502852.1"/>
    <property type="molecule type" value="Genomic_DNA"/>
</dbReference>
<evidence type="ECO:0000256" key="3">
    <source>
        <dbReference type="ARBA" id="ARBA00022840"/>
    </source>
</evidence>
<evidence type="ECO:0000313" key="5">
    <source>
        <dbReference type="EMBL" id="MFC4502852.1"/>
    </source>
</evidence>
<dbReference type="SUPFAM" id="SSF52540">
    <property type="entry name" value="P-loop containing nucleoside triphosphate hydrolases"/>
    <property type="match status" value="1"/>
</dbReference>
<evidence type="ECO:0000256" key="1">
    <source>
        <dbReference type="ARBA" id="ARBA00006914"/>
    </source>
</evidence>
<keyword evidence="6" id="KW-1185">Reference proteome</keyword>